<evidence type="ECO:0000313" key="6">
    <source>
        <dbReference type="Proteomes" id="UP000541444"/>
    </source>
</evidence>
<dbReference type="FunFam" id="3.80.10.10:FF:000041">
    <property type="entry name" value="LRR receptor-like serine/threonine-protein kinase ERECTA"/>
    <property type="match status" value="1"/>
</dbReference>
<dbReference type="PANTHER" id="PTHR48064">
    <property type="entry name" value="OS01G0750400 PROTEIN"/>
    <property type="match status" value="1"/>
</dbReference>
<keyword evidence="4" id="KW-0325">Glycoprotein</keyword>
<dbReference type="InterPro" id="IPR032675">
    <property type="entry name" value="LRR_dom_sf"/>
</dbReference>
<dbReference type="Proteomes" id="UP000541444">
    <property type="component" value="Unassembled WGS sequence"/>
</dbReference>
<keyword evidence="2" id="KW-0732">Signal</keyword>
<comment type="caution">
    <text evidence="5">The sequence shown here is derived from an EMBL/GenBank/DDBJ whole genome shotgun (WGS) entry which is preliminary data.</text>
</comment>
<organism evidence="5 6">
    <name type="scientific">Kingdonia uniflora</name>
    <dbReference type="NCBI Taxonomy" id="39325"/>
    <lineage>
        <taxon>Eukaryota</taxon>
        <taxon>Viridiplantae</taxon>
        <taxon>Streptophyta</taxon>
        <taxon>Embryophyta</taxon>
        <taxon>Tracheophyta</taxon>
        <taxon>Spermatophyta</taxon>
        <taxon>Magnoliopsida</taxon>
        <taxon>Ranunculales</taxon>
        <taxon>Circaeasteraceae</taxon>
        <taxon>Kingdonia</taxon>
    </lineage>
</organism>
<reference evidence="5 6" key="1">
    <citation type="journal article" date="2020" name="IScience">
        <title>Genome Sequencing of the Endangered Kingdonia uniflora (Circaeasteraceae, Ranunculales) Reveals Potential Mechanisms of Evolutionary Specialization.</title>
        <authorList>
            <person name="Sun Y."/>
            <person name="Deng T."/>
            <person name="Zhang A."/>
            <person name="Moore M.J."/>
            <person name="Landis J.B."/>
            <person name="Lin N."/>
            <person name="Zhang H."/>
            <person name="Zhang X."/>
            <person name="Huang J."/>
            <person name="Zhang X."/>
            <person name="Sun H."/>
            <person name="Wang H."/>
        </authorList>
    </citation>
    <scope>NUCLEOTIDE SEQUENCE [LARGE SCALE GENOMIC DNA]</scope>
    <source>
        <strain evidence="5">TB1705</strain>
        <tissue evidence="5">Leaf</tissue>
    </source>
</reference>
<keyword evidence="3" id="KW-0677">Repeat</keyword>
<name>A0A7J7MZS5_9MAGN</name>
<dbReference type="SUPFAM" id="SSF52058">
    <property type="entry name" value="L domain-like"/>
    <property type="match status" value="2"/>
</dbReference>
<evidence type="ECO:0000313" key="5">
    <source>
        <dbReference type="EMBL" id="KAF6160188.1"/>
    </source>
</evidence>
<protein>
    <submittedName>
        <fullName evidence="5">Uncharacterized protein</fullName>
    </submittedName>
</protein>
<keyword evidence="1" id="KW-0433">Leucine-rich repeat</keyword>
<dbReference type="AlphaFoldDB" id="A0A7J7MZS5"/>
<evidence type="ECO:0000256" key="1">
    <source>
        <dbReference type="ARBA" id="ARBA00022614"/>
    </source>
</evidence>
<evidence type="ECO:0000256" key="3">
    <source>
        <dbReference type="ARBA" id="ARBA00022737"/>
    </source>
</evidence>
<gene>
    <name evidence="5" type="ORF">GIB67_016624</name>
</gene>
<dbReference type="PANTHER" id="PTHR48064:SF6">
    <property type="entry name" value="RECEPTOR-LIKE PROTEIN KINASE 2"/>
    <property type="match status" value="1"/>
</dbReference>
<dbReference type="Pfam" id="PF00560">
    <property type="entry name" value="LRR_1"/>
    <property type="match status" value="5"/>
</dbReference>
<dbReference type="OrthoDB" id="1060944at2759"/>
<evidence type="ECO:0000256" key="4">
    <source>
        <dbReference type="ARBA" id="ARBA00023180"/>
    </source>
</evidence>
<evidence type="ECO:0000256" key="2">
    <source>
        <dbReference type="ARBA" id="ARBA00022729"/>
    </source>
</evidence>
<proteinExistence type="predicted"/>
<sequence length="372" mass="41370">MAVSCRLSSVILSNNPSGSSHARFFSVRLILVIICRRAFAEVELGLNKLLNLNLLGLNSNHLTDGGISSWIGNQTSLKTIELASNHIKQSNVLKGSIPPLNNLTSGRVLFLSDNNLSGHFPFALLANLSELQHIDLSNNPMLELGMVDLSQINLNGTIPPWMVYNRTIDGLSVRGNSLGGTFPQPSSIKSTSSIVWLDMSENQFYGNLPVNIGLLLPQLWYLNLSRNNFEGTIPWLIGNISALEVLDLFNNGFLRELPNEFLENTTSLQYLSLSRNRLHGNILPEKYNIHSLKHLLLHNNRFTGEISPGLYNSTSLIVLDIRNNFITGTIPSWFLTLSSLASLLLAQNNFYCYIPLRVLPNAKLAHARSFHE</sequence>
<dbReference type="Gene3D" id="3.80.10.10">
    <property type="entry name" value="Ribonuclease Inhibitor"/>
    <property type="match status" value="3"/>
</dbReference>
<dbReference type="InterPro" id="IPR001611">
    <property type="entry name" value="Leu-rich_rpt"/>
</dbReference>
<accession>A0A7J7MZS5</accession>
<dbReference type="EMBL" id="JACGCM010001166">
    <property type="protein sequence ID" value="KAF6160188.1"/>
    <property type="molecule type" value="Genomic_DNA"/>
</dbReference>
<keyword evidence="6" id="KW-1185">Reference proteome</keyword>
<dbReference type="InterPro" id="IPR053038">
    <property type="entry name" value="RLP_Defense"/>
</dbReference>